<accession>A0A8E0V5C7</accession>
<reference evidence="1" key="2">
    <citation type="submission" date="2021-01" db="EMBL/GenBank/DDBJ databases">
        <title>Pan-genome distribution and transcriptional activeness of fungal secondary metabolism genes in Aspergillus section Fumigati.</title>
        <authorList>
            <person name="Takahashi H."/>
            <person name="Umemura M."/>
            <person name="Ninomiya A."/>
            <person name="Kusuya Y."/>
            <person name="Urayama S."/>
            <person name="Shimizu M."/>
            <person name="Watanabe A."/>
            <person name="Kamei K."/>
            <person name="Yaguchi T."/>
            <person name="Hagiwara D."/>
        </authorList>
    </citation>
    <scope>NUCLEOTIDE SEQUENCE</scope>
    <source>
        <strain evidence="1">IFM 46973</strain>
    </source>
</reference>
<evidence type="ECO:0000313" key="2">
    <source>
        <dbReference type="Proteomes" id="UP000036893"/>
    </source>
</evidence>
<dbReference type="AlphaFoldDB" id="A0A8E0V5C7"/>
<dbReference type="EMBL" id="BBXM02000010">
    <property type="protein sequence ID" value="GIC94735.1"/>
    <property type="molecule type" value="Genomic_DNA"/>
</dbReference>
<reference evidence="1" key="1">
    <citation type="journal article" date="2015" name="Genome Announc.">
        <title>Draft Genome Sequence of the Pathogenic Filamentous Fungus Aspergillus udagawae Strain IFM 46973T.</title>
        <authorList>
            <person name="Kusuya Y."/>
            <person name="Takahashi-Nakaguchi A."/>
            <person name="Takahashi H."/>
            <person name="Yaguchi T."/>
        </authorList>
    </citation>
    <scope>NUCLEOTIDE SEQUENCE</scope>
    <source>
        <strain evidence="1">IFM 46973</strain>
    </source>
</reference>
<comment type="caution">
    <text evidence="1">The sequence shown here is derived from an EMBL/GenBank/DDBJ whole genome shotgun (WGS) entry which is preliminary data.</text>
</comment>
<name>A0A8E0V5C7_9EURO</name>
<organism evidence="1 2">
    <name type="scientific">Aspergillus udagawae</name>
    <dbReference type="NCBI Taxonomy" id="91492"/>
    <lineage>
        <taxon>Eukaryota</taxon>
        <taxon>Fungi</taxon>
        <taxon>Dikarya</taxon>
        <taxon>Ascomycota</taxon>
        <taxon>Pezizomycotina</taxon>
        <taxon>Eurotiomycetes</taxon>
        <taxon>Eurotiomycetidae</taxon>
        <taxon>Eurotiales</taxon>
        <taxon>Aspergillaceae</taxon>
        <taxon>Aspergillus</taxon>
        <taxon>Aspergillus subgen. Fumigati</taxon>
    </lineage>
</organism>
<evidence type="ECO:0000313" key="1">
    <source>
        <dbReference type="EMBL" id="GIC94735.1"/>
    </source>
</evidence>
<proteinExistence type="predicted"/>
<sequence>MRQHWQTKHQWTQQRRRGRVRCEDQTQSAAELHRSFQCVSWQQVFPSGPGSHYIRIRFPERPSKQPRPAPAHHAQAAVDEVLQAWEQAQAQAKADQAIQASQLTDANPWLRMTRWAEYLSHKGRRLYLTPS</sequence>
<dbReference type="Proteomes" id="UP000036893">
    <property type="component" value="Unassembled WGS sequence"/>
</dbReference>
<dbReference type="RefSeq" id="XP_043152001.1">
    <property type="nucleotide sequence ID" value="XM_043296066.1"/>
</dbReference>
<protein>
    <submittedName>
        <fullName evidence="1">Uncharacterized protein</fullName>
    </submittedName>
</protein>
<dbReference type="GeneID" id="66989540"/>
<gene>
    <name evidence="1" type="ORF">Aud_002064</name>
</gene>